<protein>
    <submittedName>
        <fullName evidence="6">Nuclear control of ATPase protein 2</fullName>
    </submittedName>
</protein>
<dbReference type="InterPro" id="IPR013946">
    <property type="entry name" value="NCA2-like"/>
</dbReference>
<evidence type="ECO:0000313" key="6">
    <source>
        <dbReference type="EMBL" id="KAK7056898.1"/>
    </source>
</evidence>
<organism evidence="6 7">
    <name type="scientific">Paramarasmius palmivorus</name>
    <dbReference type="NCBI Taxonomy" id="297713"/>
    <lineage>
        <taxon>Eukaryota</taxon>
        <taxon>Fungi</taxon>
        <taxon>Dikarya</taxon>
        <taxon>Basidiomycota</taxon>
        <taxon>Agaricomycotina</taxon>
        <taxon>Agaricomycetes</taxon>
        <taxon>Agaricomycetidae</taxon>
        <taxon>Agaricales</taxon>
        <taxon>Marasmiineae</taxon>
        <taxon>Marasmiaceae</taxon>
        <taxon>Paramarasmius</taxon>
    </lineage>
</organism>
<comment type="caution">
    <text evidence="6">The sequence shown here is derived from an EMBL/GenBank/DDBJ whole genome shotgun (WGS) entry which is preliminary data.</text>
</comment>
<dbReference type="AlphaFoldDB" id="A0AAW0DWX4"/>
<evidence type="ECO:0000313" key="7">
    <source>
        <dbReference type="Proteomes" id="UP001383192"/>
    </source>
</evidence>
<evidence type="ECO:0000256" key="5">
    <source>
        <dbReference type="ARBA" id="ARBA00023136"/>
    </source>
</evidence>
<dbReference type="EMBL" id="JAYKXP010000006">
    <property type="protein sequence ID" value="KAK7056898.1"/>
    <property type="molecule type" value="Genomic_DNA"/>
</dbReference>
<proteinExistence type="predicted"/>
<dbReference type="Pfam" id="PF08637">
    <property type="entry name" value="NCA2"/>
    <property type="match status" value="1"/>
</dbReference>
<keyword evidence="7" id="KW-1185">Reference proteome</keyword>
<keyword evidence="2" id="KW-0812">Transmembrane</keyword>
<reference evidence="6 7" key="1">
    <citation type="submission" date="2024-01" db="EMBL/GenBank/DDBJ databases">
        <title>A draft genome for a cacao thread blight-causing isolate of Paramarasmius palmivorus.</title>
        <authorList>
            <person name="Baruah I.K."/>
            <person name="Bukari Y."/>
            <person name="Amoako-Attah I."/>
            <person name="Meinhardt L.W."/>
            <person name="Bailey B.A."/>
            <person name="Cohen S.P."/>
        </authorList>
    </citation>
    <scope>NUCLEOTIDE SEQUENCE [LARGE SCALE GENOMIC DNA]</scope>
    <source>
        <strain evidence="6 7">GH-12</strain>
    </source>
</reference>
<dbReference type="Proteomes" id="UP001383192">
    <property type="component" value="Unassembled WGS sequence"/>
</dbReference>
<accession>A0AAW0DWX4</accession>
<evidence type="ECO:0000256" key="2">
    <source>
        <dbReference type="ARBA" id="ARBA00022692"/>
    </source>
</evidence>
<gene>
    <name evidence="6" type="primary">NCA2</name>
    <name evidence="6" type="ORF">VNI00_002616</name>
</gene>
<comment type="subcellular location">
    <subcellularLocation>
        <location evidence="1">Mitochondrion membrane</location>
        <topology evidence="1">Multi-pass membrane protein</topology>
    </subcellularLocation>
</comment>
<dbReference type="PANTHER" id="PTHR28234">
    <property type="entry name" value="NUCLEAR CONTROL OF ATPASE PROTEIN 2"/>
    <property type="match status" value="1"/>
</dbReference>
<name>A0AAW0DWX4_9AGAR</name>
<keyword evidence="5" id="KW-0472">Membrane</keyword>
<dbReference type="GO" id="GO:0005741">
    <property type="term" value="C:mitochondrial outer membrane"/>
    <property type="evidence" value="ECO:0007669"/>
    <property type="project" value="TreeGrafter"/>
</dbReference>
<evidence type="ECO:0000256" key="3">
    <source>
        <dbReference type="ARBA" id="ARBA00022989"/>
    </source>
</evidence>
<keyword evidence="3" id="KW-1133">Transmembrane helix</keyword>
<keyword evidence="4" id="KW-0496">Mitochondrion</keyword>
<evidence type="ECO:0000256" key="1">
    <source>
        <dbReference type="ARBA" id="ARBA00004225"/>
    </source>
</evidence>
<evidence type="ECO:0000256" key="4">
    <source>
        <dbReference type="ARBA" id="ARBA00023128"/>
    </source>
</evidence>
<sequence length="655" mass="73291">MGLSSAVQSYVLPLHECSRKPLSNVSQDVIHVQLADEKVEETKQKLHSVLASLDDIQSLESTRLIEQTLGTLSELGVGSDVVYTALEEQPRKDFERVALERTVLNKAVVSLYAQALQLLLSQSVEIESEMEWWSDVERSRLSVAYYLLQTFPCRLLNMLQTIQARLREEGLPLRVSQLTPSSLRSLFPSRGFFHPSILVTSLFPHLHDDTQLLPTLPAFYGATTKESQSLPSMLSQLANCIWHFIALPYHLTRQECLYKRHQLEILRDQRASTLGELAQARVHLSQTLEADDLKLLHSFLLDMERTLSVGGSMPQGSALSTLQNLSSVTLSRAALLHTQHLQSNQLLRPSRITLIWPKLLLGPPLLLYVASTLYHSRGSLLELAHESKEVVKGFVVDWLIEPLMGVIDTVRSKDRSVIVSKEGVEADFDSLERMALSLAKDQLHYGPEQLAELSRQVRAGDLTPVLKLYEEDIRSPLKSAFTGTLLRTVFIQVQKAKVDIDQALAGIDRLLKSQELTFAFVGVAPALSIVYLSAGYLRRVWEGGRGRGQYGGKHQRATVLFAMRRIERLLIHDQGSTVKPLTSGLLMLSVAQLQAYADTYLPDRSRLKAGFLEDVQDLQNPVLGGNERRMVLERMWRSWGSILGLGTVAGEGITI</sequence>
<dbReference type="PANTHER" id="PTHR28234:SF1">
    <property type="entry name" value="NUCLEAR CONTROL OF ATPASE PROTEIN 2"/>
    <property type="match status" value="1"/>
</dbReference>